<dbReference type="eggNOG" id="COG1148">
    <property type="taxonomic scope" value="Bacteria"/>
</dbReference>
<feature type="domain" description="4Fe-4S ferredoxin-type" evidence="7">
    <location>
        <begin position="226"/>
        <end position="255"/>
    </location>
</feature>
<protein>
    <submittedName>
        <fullName evidence="8">4Fe-4S ferredoxin, iron-sulfur binding domain protein</fullName>
    </submittedName>
</protein>
<dbReference type="GO" id="GO:0046872">
    <property type="term" value="F:metal ion binding"/>
    <property type="evidence" value="ECO:0007669"/>
    <property type="project" value="UniProtKB-KW"/>
</dbReference>
<keyword evidence="6" id="KW-0411">Iron-sulfur</keyword>
<evidence type="ECO:0000256" key="2">
    <source>
        <dbReference type="ARBA" id="ARBA00003532"/>
    </source>
</evidence>
<dbReference type="RefSeq" id="WP_007290679.1">
    <property type="nucleotide sequence ID" value="NZ_AAWL01000043.1"/>
</dbReference>
<dbReference type="PROSITE" id="PS51379">
    <property type="entry name" value="4FE4S_FER_2"/>
    <property type="match status" value="3"/>
</dbReference>
<evidence type="ECO:0000256" key="4">
    <source>
        <dbReference type="ARBA" id="ARBA00022723"/>
    </source>
</evidence>
<dbReference type="PANTHER" id="PTHR24960:SF79">
    <property type="entry name" value="PHOTOSYSTEM I IRON-SULFUR CENTER"/>
    <property type="match status" value="1"/>
</dbReference>
<feature type="domain" description="4Fe-4S ferredoxin-type" evidence="7">
    <location>
        <begin position="260"/>
        <end position="289"/>
    </location>
</feature>
<evidence type="ECO:0000313" key="8">
    <source>
        <dbReference type="EMBL" id="EAX46317.1"/>
    </source>
</evidence>
<dbReference type="Gene3D" id="3.30.70.20">
    <property type="match status" value="2"/>
</dbReference>
<dbReference type="AlphaFoldDB" id="A1HUH6"/>
<dbReference type="InterPro" id="IPR017896">
    <property type="entry name" value="4Fe4S_Fe-S-bd"/>
</dbReference>
<evidence type="ECO:0000259" key="7">
    <source>
        <dbReference type="PROSITE" id="PS51379"/>
    </source>
</evidence>
<keyword evidence="3" id="KW-0004">4Fe-4S</keyword>
<dbReference type="OrthoDB" id="9672at2"/>
<evidence type="ECO:0000256" key="6">
    <source>
        <dbReference type="ARBA" id="ARBA00023014"/>
    </source>
</evidence>
<evidence type="ECO:0000313" key="9">
    <source>
        <dbReference type="Proteomes" id="UP000005139"/>
    </source>
</evidence>
<reference evidence="8 9" key="1">
    <citation type="submission" date="2007-01" db="EMBL/GenBank/DDBJ databases">
        <title>Annotation of the draft genome assembly of Thermosinus carboxydivorans Nor1.</title>
        <authorList>
            <consortium name="US DOE Joint Genome Institute (JGI-ORNL)"/>
            <person name="Larimer F."/>
            <person name="Land M."/>
            <person name="Hauser L."/>
        </authorList>
    </citation>
    <scope>NUCLEOTIDE SEQUENCE [LARGE SCALE GENOMIC DNA]</scope>
    <source>
        <strain evidence="8 9">Nor1</strain>
    </source>
</reference>
<feature type="domain" description="4Fe-4S ferredoxin-type" evidence="7">
    <location>
        <begin position="36"/>
        <end position="65"/>
    </location>
</feature>
<dbReference type="EMBL" id="AAWL01000043">
    <property type="protein sequence ID" value="EAX46317.1"/>
    <property type="molecule type" value="Genomic_DNA"/>
</dbReference>
<reference evidence="8 9" key="2">
    <citation type="submission" date="2007-01" db="EMBL/GenBank/DDBJ databases">
        <title>Sequencing of the draft genome and assembly of Thermosinus carboxydivorans Nor1.</title>
        <authorList>
            <consortium name="US DOE Joint Genome Institute (JGI-PGF)"/>
            <person name="Copeland A."/>
            <person name="Lucas S."/>
            <person name="Lapidus A."/>
            <person name="Barry K."/>
            <person name="Glavina del Rio T."/>
            <person name="Dalin E."/>
            <person name="Tice H."/>
            <person name="Bruce D."/>
            <person name="Pitluck S."/>
            <person name="Richardson P."/>
        </authorList>
    </citation>
    <scope>NUCLEOTIDE SEQUENCE [LARGE SCALE GENOMIC DNA]</scope>
    <source>
        <strain evidence="8 9">Nor1</strain>
    </source>
</reference>
<dbReference type="InterPro" id="IPR050157">
    <property type="entry name" value="PSI_iron-sulfur_center"/>
</dbReference>
<evidence type="ECO:0000256" key="5">
    <source>
        <dbReference type="ARBA" id="ARBA00023004"/>
    </source>
</evidence>
<proteinExistence type="predicted"/>
<keyword evidence="5" id="KW-0408">Iron</keyword>
<dbReference type="PROSITE" id="PS00198">
    <property type="entry name" value="4FE4S_FER_1"/>
    <property type="match status" value="3"/>
</dbReference>
<evidence type="ECO:0000256" key="3">
    <source>
        <dbReference type="ARBA" id="ARBA00022485"/>
    </source>
</evidence>
<comment type="caution">
    <text evidence="8">The sequence shown here is derived from an EMBL/GenBank/DDBJ whole genome shotgun (WGS) entry which is preliminary data.</text>
</comment>
<sequence>MSAPIQINRELCLNDNYKKMQCDLCRKICPNGCINEELAINNKCCTECGLCLAVCPSEAVMGENFTPHALSKLFADPSTPVVLSCRRQDAESPWPCLGFIDARLLLALTACGTGGERRVYVDDRACEDCKKGIQAHLQKALSQANALLAAYGMPPVQAGAVVAHVKPKAKPISRRAFFSELFGATVEAVRQAAIAGSVCAERLPRQEMFHKYMTRKVIDIPSQQVFRSLTVSDACHGCGSCAKFCPNKAITIQDEGGAAIDIYHDPMACTSCSVCLVHCPQQALSLTWANKLAKHKVATAFLPRCTACGQIYQPIGSQTMCLECMLKKRNQVLW</sequence>
<dbReference type="Pfam" id="PF12838">
    <property type="entry name" value="Fer4_7"/>
    <property type="match status" value="1"/>
</dbReference>
<gene>
    <name evidence="8" type="ORF">TcarDRAFT_0002</name>
</gene>
<dbReference type="GO" id="GO:0051539">
    <property type="term" value="F:4 iron, 4 sulfur cluster binding"/>
    <property type="evidence" value="ECO:0007669"/>
    <property type="project" value="UniProtKB-KW"/>
</dbReference>
<name>A1HUH6_9FIRM</name>
<dbReference type="PANTHER" id="PTHR24960">
    <property type="entry name" value="PHOTOSYSTEM I IRON-SULFUR CENTER-RELATED"/>
    <property type="match status" value="1"/>
</dbReference>
<keyword evidence="9" id="KW-1185">Reference proteome</keyword>
<dbReference type="InterPro" id="IPR017900">
    <property type="entry name" value="4Fe4S_Fe_S_CS"/>
</dbReference>
<evidence type="ECO:0000256" key="1">
    <source>
        <dbReference type="ARBA" id="ARBA00001966"/>
    </source>
</evidence>
<comment type="cofactor">
    <cofactor evidence="1">
        <name>[4Fe-4S] cluster</name>
        <dbReference type="ChEBI" id="CHEBI:49883"/>
    </cofactor>
</comment>
<dbReference type="Proteomes" id="UP000005139">
    <property type="component" value="Unassembled WGS sequence"/>
</dbReference>
<accession>A1HUH6</accession>
<dbReference type="SUPFAM" id="SSF54862">
    <property type="entry name" value="4Fe-4S ferredoxins"/>
    <property type="match status" value="2"/>
</dbReference>
<organism evidence="8 9">
    <name type="scientific">Thermosinus carboxydivorans Nor1</name>
    <dbReference type="NCBI Taxonomy" id="401526"/>
    <lineage>
        <taxon>Bacteria</taxon>
        <taxon>Bacillati</taxon>
        <taxon>Bacillota</taxon>
        <taxon>Negativicutes</taxon>
        <taxon>Selenomonadales</taxon>
        <taxon>Sporomusaceae</taxon>
        <taxon>Thermosinus</taxon>
    </lineage>
</organism>
<comment type="function">
    <text evidence="2">Ferredoxins are iron-sulfur proteins that transfer electrons in a wide variety of metabolic reactions.</text>
</comment>
<keyword evidence="4" id="KW-0479">Metal-binding</keyword>